<proteinExistence type="predicted"/>
<evidence type="ECO:0000313" key="2">
    <source>
        <dbReference type="Proteomes" id="UP000017081"/>
    </source>
</evidence>
<dbReference type="RefSeq" id="WP_023052381.1">
    <property type="nucleotide sequence ID" value="NZ_KI518154.1"/>
</dbReference>
<organism evidence="1 2">
    <name type="scientific">Cetobacterium somerae ATCC BAA-474</name>
    <dbReference type="NCBI Taxonomy" id="1319815"/>
    <lineage>
        <taxon>Bacteria</taxon>
        <taxon>Fusobacteriati</taxon>
        <taxon>Fusobacteriota</taxon>
        <taxon>Fusobacteriia</taxon>
        <taxon>Fusobacteriales</taxon>
        <taxon>Fusobacteriaceae</taxon>
        <taxon>Cetobacterium</taxon>
    </lineage>
</organism>
<gene>
    <name evidence="1" type="ORF">HMPREF0202_02856</name>
</gene>
<comment type="caution">
    <text evidence="1">The sequence shown here is derived from an EMBL/GenBank/DDBJ whole genome shotgun (WGS) entry which is preliminary data.</text>
</comment>
<dbReference type="HOGENOM" id="CLU_2890890_0_0_0"/>
<name>U7UXN3_9FUSO</name>
<feature type="non-terminal residue" evidence="1">
    <location>
        <position position="63"/>
    </location>
</feature>
<dbReference type="Proteomes" id="UP000017081">
    <property type="component" value="Unassembled WGS sequence"/>
</dbReference>
<reference evidence="1 2" key="1">
    <citation type="submission" date="2013-08" db="EMBL/GenBank/DDBJ databases">
        <authorList>
            <person name="Weinstock G."/>
            <person name="Sodergren E."/>
            <person name="Wylie T."/>
            <person name="Fulton L."/>
            <person name="Fulton R."/>
            <person name="Fronick C."/>
            <person name="O'Laughlin M."/>
            <person name="Godfrey J."/>
            <person name="Miner T."/>
            <person name="Herter B."/>
            <person name="Appelbaum E."/>
            <person name="Cordes M."/>
            <person name="Lek S."/>
            <person name="Wollam A."/>
            <person name="Pepin K.H."/>
            <person name="Palsikar V.B."/>
            <person name="Mitreva M."/>
            <person name="Wilson R.K."/>
        </authorList>
    </citation>
    <scope>NUCLEOTIDE SEQUENCE [LARGE SCALE GENOMIC DNA]</scope>
    <source>
        <strain evidence="1 2">ATCC BAA-474</strain>
    </source>
</reference>
<evidence type="ECO:0000313" key="1">
    <source>
        <dbReference type="EMBL" id="ERT64192.1"/>
    </source>
</evidence>
<dbReference type="EMBL" id="AXZF01000186">
    <property type="protein sequence ID" value="ERT64192.1"/>
    <property type="molecule type" value="Genomic_DNA"/>
</dbReference>
<protein>
    <submittedName>
        <fullName evidence="1">Uncharacterized protein</fullName>
    </submittedName>
</protein>
<sequence>MYGSKSKYNRNVVTAKMWGKWRLVKLVDMKLAILLKAVSSLQGYRNYLSRFNDRKYGTWKARH</sequence>
<dbReference type="AlphaFoldDB" id="U7UXN3"/>
<accession>U7UXN3</accession>
<keyword evidence="2" id="KW-1185">Reference proteome</keyword>